<protein>
    <recommendedName>
        <fullName evidence="12">RING-type E3 ubiquitin transferase BRCA1</fullName>
    </recommendedName>
</protein>
<evidence type="ECO:0000256" key="11">
    <source>
        <dbReference type="ARBA" id="ARBA00023306"/>
    </source>
</evidence>
<evidence type="ECO:0000256" key="4">
    <source>
        <dbReference type="ARBA" id="ARBA00022723"/>
    </source>
</evidence>
<dbReference type="PROSITE" id="PS50089">
    <property type="entry name" value="ZF_RING_2"/>
    <property type="match status" value="1"/>
</dbReference>
<evidence type="ECO:0000256" key="1">
    <source>
        <dbReference type="ARBA" id="ARBA00004123"/>
    </source>
</evidence>
<keyword evidence="3" id="KW-0158">Chromosome</keyword>
<keyword evidence="8" id="KW-0862">Zinc</keyword>
<dbReference type="AlphaFoldDB" id="A0A3Q2YGS8"/>
<feature type="compositionally biased region" description="Polar residues" evidence="14">
    <location>
        <begin position="291"/>
        <end position="300"/>
    </location>
</feature>
<feature type="region of interest" description="Disordered" evidence="14">
    <location>
        <begin position="682"/>
        <end position="795"/>
    </location>
</feature>
<keyword evidence="6" id="KW-0227">DNA damage</keyword>
<accession>A0A3Q2YGS8</accession>
<dbReference type="InterPro" id="IPR018957">
    <property type="entry name" value="Znf_C3HC4_RING-type"/>
</dbReference>
<dbReference type="GO" id="GO:0004842">
    <property type="term" value="F:ubiquitin-protein transferase activity"/>
    <property type="evidence" value="ECO:0007669"/>
    <property type="project" value="TreeGrafter"/>
</dbReference>
<dbReference type="PROSITE" id="PS00518">
    <property type="entry name" value="ZF_RING_1"/>
    <property type="match status" value="1"/>
</dbReference>
<evidence type="ECO:0000259" key="16">
    <source>
        <dbReference type="PROSITE" id="PS50172"/>
    </source>
</evidence>
<evidence type="ECO:0000256" key="6">
    <source>
        <dbReference type="ARBA" id="ARBA00022763"/>
    </source>
</evidence>
<keyword evidence="9" id="KW-0234">DNA repair</keyword>
<dbReference type="FunFam" id="3.40.50.10190:FF:000006">
    <property type="entry name" value="Breast cancer type 1 susceptibility protein homolog"/>
    <property type="match status" value="1"/>
</dbReference>
<dbReference type="GO" id="GO:0008270">
    <property type="term" value="F:zinc ion binding"/>
    <property type="evidence" value="ECO:0007669"/>
    <property type="project" value="UniProtKB-KW"/>
</dbReference>
<feature type="region of interest" description="Disordered" evidence="14">
    <location>
        <begin position="643"/>
        <end position="663"/>
    </location>
</feature>
<evidence type="ECO:0000256" key="12">
    <source>
        <dbReference type="ARBA" id="ARBA00031556"/>
    </source>
</evidence>
<dbReference type="PANTHER" id="PTHR13763:SF0">
    <property type="entry name" value="BREAST CANCER TYPE 1 SUSCEPTIBILITY PROTEIN"/>
    <property type="match status" value="1"/>
</dbReference>
<keyword evidence="11" id="KW-0131">Cell cycle</keyword>
<dbReference type="Ensembl" id="ENSHCOT00000028576.1">
    <property type="protein sequence ID" value="ENSHCOP00000016663.1"/>
    <property type="gene ID" value="ENSHCOG00000020464.1"/>
</dbReference>
<dbReference type="Proteomes" id="UP000264820">
    <property type="component" value="Unplaced"/>
</dbReference>
<feature type="compositionally biased region" description="Basic and acidic residues" evidence="14">
    <location>
        <begin position="786"/>
        <end position="795"/>
    </location>
</feature>
<dbReference type="Gene3D" id="3.30.40.10">
    <property type="entry name" value="Zinc/RING finger domain, C3HC4 (zinc finger)"/>
    <property type="match status" value="1"/>
</dbReference>
<evidence type="ECO:0000256" key="14">
    <source>
        <dbReference type="SAM" id="MobiDB-lite"/>
    </source>
</evidence>
<evidence type="ECO:0000256" key="8">
    <source>
        <dbReference type="ARBA" id="ARBA00022833"/>
    </source>
</evidence>
<dbReference type="Pfam" id="PF00097">
    <property type="entry name" value="zf-C3HC4"/>
    <property type="match status" value="1"/>
</dbReference>
<organism evidence="17 18">
    <name type="scientific">Hippocampus comes</name>
    <name type="common">Tiger tail seahorse</name>
    <dbReference type="NCBI Taxonomy" id="109280"/>
    <lineage>
        <taxon>Eukaryota</taxon>
        <taxon>Metazoa</taxon>
        <taxon>Chordata</taxon>
        <taxon>Craniata</taxon>
        <taxon>Vertebrata</taxon>
        <taxon>Euteleostomi</taxon>
        <taxon>Actinopterygii</taxon>
        <taxon>Neopterygii</taxon>
        <taxon>Teleostei</taxon>
        <taxon>Neoteleostei</taxon>
        <taxon>Acanthomorphata</taxon>
        <taxon>Syngnathiaria</taxon>
        <taxon>Syngnathiformes</taxon>
        <taxon>Syngnathoidei</taxon>
        <taxon>Syngnathidae</taxon>
        <taxon>Hippocampus</taxon>
    </lineage>
</organism>
<dbReference type="SMART" id="SM00184">
    <property type="entry name" value="RING"/>
    <property type="match status" value="1"/>
</dbReference>
<dbReference type="GO" id="GO:0005694">
    <property type="term" value="C:chromosome"/>
    <property type="evidence" value="ECO:0007669"/>
    <property type="project" value="UniProtKB-SubCell"/>
</dbReference>
<feature type="region of interest" description="Disordered" evidence="14">
    <location>
        <begin position="162"/>
        <end position="181"/>
    </location>
</feature>
<dbReference type="CDD" id="cd16498">
    <property type="entry name" value="RING-HC_BRCA1"/>
    <property type="match status" value="1"/>
</dbReference>
<reference evidence="17" key="2">
    <citation type="submission" date="2025-09" db="UniProtKB">
        <authorList>
            <consortium name="Ensembl"/>
        </authorList>
    </citation>
    <scope>IDENTIFICATION</scope>
</reference>
<name>A0A3Q2YGS8_HIPCM</name>
<dbReference type="InterPro" id="IPR017907">
    <property type="entry name" value="Znf_RING_CS"/>
</dbReference>
<feature type="region of interest" description="Disordered" evidence="14">
    <location>
        <begin position="594"/>
        <end position="616"/>
    </location>
</feature>
<dbReference type="OMA" id="CNVLQQV"/>
<evidence type="ECO:0000256" key="2">
    <source>
        <dbReference type="ARBA" id="ARBA00004286"/>
    </source>
</evidence>
<dbReference type="SMART" id="SM00292">
    <property type="entry name" value="BRCT"/>
    <property type="match status" value="2"/>
</dbReference>
<comment type="subcellular location">
    <subcellularLocation>
        <location evidence="2">Chromosome</location>
    </subcellularLocation>
    <subcellularLocation>
        <location evidence="1">Nucleus</location>
    </subcellularLocation>
</comment>
<dbReference type="SUPFAM" id="SSF57850">
    <property type="entry name" value="RING/U-box"/>
    <property type="match status" value="1"/>
</dbReference>
<keyword evidence="10" id="KW-0539">Nucleus</keyword>
<proteinExistence type="predicted"/>
<dbReference type="GO" id="GO:0000724">
    <property type="term" value="P:double-strand break repair via homologous recombination"/>
    <property type="evidence" value="ECO:0007669"/>
    <property type="project" value="TreeGrafter"/>
</dbReference>
<dbReference type="GO" id="GO:0070531">
    <property type="term" value="C:BRCA1-A complex"/>
    <property type="evidence" value="ECO:0007669"/>
    <property type="project" value="TreeGrafter"/>
</dbReference>
<dbReference type="GO" id="GO:0031436">
    <property type="term" value="C:BRCA1-BARD1 complex"/>
    <property type="evidence" value="ECO:0007669"/>
    <property type="project" value="TreeGrafter"/>
</dbReference>
<feature type="compositionally biased region" description="Basic residues" evidence="14">
    <location>
        <begin position="736"/>
        <end position="748"/>
    </location>
</feature>
<feature type="domain" description="BRCT" evidence="16">
    <location>
        <begin position="955"/>
        <end position="1040"/>
    </location>
</feature>
<dbReference type="InterPro" id="IPR001357">
    <property type="entry name" value="BRCT_dom"/>
</dbReference>
<dbReference type="PROSITE" id="PS50172">
    <property type="entry name" value="BRCT"/>
    <property type="match status" value="2"/>
</dbReference>
<dbReference type="GeneTree" id="ENSGT00440000034289"/>
<feature type="region of interest" description="Disordered" evidence="14">
    <location>
        <begin position="199"/>
        <end position="222"/>
    </location>
</feature>
<keyword evidence="5" id="KW-0677">Repeat</keyword>
<keyword evidence="18" id="KW-1185">Reference proteome</keyword>
<dbReference type="Gene3D" id="3.40.50.10190">
    <property type="entry name" value="BRCT domain"/>
    <property type="match status" value="2"/>
</dbReference>
<evidence type="ECO:0000256" key="10">
    <source>
        <dbReference type="ARBA" id="ARBA00023242"/>
    </source>
</evidence>
<dbReference type="SUPFAM" id="SSF52113">
    <property type="entry name" value="BRCT domain"/>
    <property type="match status" value="2"/>
</dbReference>
<dbReference type="GO" id="GO:0007095">
    <property type="term" value="P:mitotic G2 DNA damage checkpoint signaling"/>
    <property type="evidence" value="ECO:0007669"/>
    <property type="project" value="TreeGrafter"/>
</dbReference>
<feature type="compositionally biased region" description="Basic and acidic residues" evidence="14">
    <location>
        <begin position="381"/>
        <end position="406"/>
    </location>
</feature>
<dbReference type="GO" id="GO:0045944">
    <property type="term" value="P:positive regulation of transcription by RNA polymerase II"/>
    <property type="evidence" value="ECO:0007669"/>
    <property type="project" value="TreeGrafter"/>
</dbReference>
<feature type="domain" description="BRCT" evidence="16">
    <location>
        <begin position="1061"/>
        <end position="1141"/>
    </location>
</feature>
<evidence type="ECO:0000313" key="18">
    <source>
        <dbReference type="Proteomes" id="UP000264820"/>
    </source>
</evidence>
<dbReference type="InterPro" id="IPR013083">
    <property type="entry name" value="Znf_RING/FYVE/PHD"/>
</dbReference>
<reference evidence="17" key="1">
    <citation type="submission" date="2025-08" db="UniProtKB">
        <authorList>
            <consortium name="Ensembl"/>
        </authorList>
    </citation>
    <scope>IDENTIFICATION</scope>
</reference>
<feature type="region of interest" description="Disordered" evidence="14">
    <location>
        <begin position="283"/>
        <end position="413"/>
    </location>
</feature>
<feature type="compositionally biased region" description="Basic and acidic residues" evidence="14">
    <location>
        <begin position="341"/>
        <end position="350"/>
    </location>
</feature>
<dbReference type="STRING" id="109280.ENSHCOP00000016663"/>
<dbReference type="InterPro" id="IPR036420">
    <property type="entry name" value="BRCT_dom_sf"/>
</dbReference>
<keyword evidence="4" id="KW-0479">Metal-binding</keyword>
<dbReference type="Pfam" id="PF00533">
    <property type="entry name" value="BRCT"/>
    <property type="match status" value="1"/>
</dbReference>
<dbReference type="GO" id="GO:0043009">
    <property type="term" value="P:chordate embryonic development"/>
    <property type="evidence" value="ECO:0007669"/>
    <property type="project" value="TreeGrafter"/>
</dbReference>
<feature type="region of interest" description="Disordered" evidence="14">
    <location>
        <begin position="118"/>
        <end position="140"/>
    </location>
</feature>
<feature type="domain" description="RING-type" evidence="15">
    <location>
        <begin position="22"/>
        <end position="64"/>
    </location>
</feature>
<dbReference type="InterPro" id="IPR031099">
    <property type="entry name" value="BRCA1-associated"/>
</dbReference>
<evidence type="ECO:0000256" key="5">
    <source>
        <dbReference type="ARBA" id="ARBA00022737"/>
    </source>
</evidence>
<evidence type="ECO:0000256" key="3">
    <source>
        <dbReference type="ARBA" id="ARBA00022454"/>
    </source>
</evidence>
<sequence>MAPPKHTEVKRGIAVLWETLQCPICLDLLTKPVSTKCDHQFCKFCMLKLLDNAKQSKADCPVCKEKITKRSLQESPGFQRLVTGLQDMIQAYEHDTGTNCKYCAVLFFGGSSKTLNDDKRVDGTPDNVEDVEKAPPSSHTSTIAALNGFARVMGFGDSDPVATEGEVEDANASRLATRGKRRKDQVVPVVSEIQPLTRLSRQKQKKDEVPEQIFENRKKKSKQKVAEWLMRAPAEGSLELAQPADVAQAFDDSDSSASTLDLRTLGKKEQVAKTLEEHVFGVTYTRKQRGNQRASNTSRSHSSEKLSEKRKKMTGTEDKLVHLEAPAIMDISEEPGNCETQKTELDKSPENDELTILGALHPERKPTKRSHSALQEVDSDLQAKAETESSAPKKADRRRGPSERGKSARAVQPLVLVGVQDGGDDAKSKLPSEAAQVHIENYPSSEDQEAAVTTGTGRSRRLHLSSQNVRQAAPQKAATRQGARALRKDVKDDGTSDLAAAKACKSNGCVYDKDICAIENMDISHLETLVQGVRPSESEAGADREPPLIPSCAGVLGAAPRSMQSAPAEKEDCHDSEMDTAQILRSFKDTKRKSFRLARQSGKKSRSQDEELAHSSGKRCLTRLAKMDANVVAAPVLLRSSISSGLSPNKVTTRETESPLASMLPQVVDSGLRFHERQEIPESPFDPAATGNSSASTSQHVVHADCSLTPDGLGVQPSQPPHGTQTSLRSSARSSPSRRRRRRTRRLRYSSGVDEYREQQSLSSSQDTPSTLPPIFHGAAARPHGHRADDAAEAHQHKADDVAVRCESPDCITASQASVDLFDSPEECKKQAENSSSCSPFVGQQKLEMQKELLRLEKLMALVTEVLQEKEANSAVCKQMAPVHAWTCPNETLNRSKRGPARELSTHASNVAEYPRVKIGRLVCLKKKNNTISPSHLFELENTTPERDGGRAKMMLVSSGLAPAEQMAVRRFARRVGARVVSQVTAEVTHIVMCTDEQLVCERTLKYFLGIAGRKWVVSFQWIAECFKQKKLVDESLFEVRGDVVNGSDHLGPKRARTTADDNLLMKGYEICFQGPFANMTTEEMEWMVQQCGATVVKDPLVLDSTRVSLSLRKRATLVSRGWLLDTVATYTLQGYANYLI</sequence>
<feature type="compositionally biased region" description="Polar residues" evidence="14">
    <location>
        <begin position="690"/>
        <end position="700"/>
    </location>
</feature>
<dbReference type="InterPro" id="IPR001841">
    <property type="entry name" value="Znf_RING"/>
</dbReference>
<evidence type="ECO:0000259" key="15">
    <source>
        <dbReference type="PROSITE" id="PS50089"/>
    </source>
</evidence>
<feature type="compositionally biased region" description="Polar residues" evidence="14">
    <location>
        <begin position="759"/>
        <end position="770"/>
    </location>
</feature>
<evidence type="ECO:0000313" key="17">
    <source>
        <dbReference type="Ensembl" id="ENSHCOP00000016663.1"/>
    </source>
</evidence>
<evidence type="ECO:0000256" key="9">
    <source>
        <dbReference type="ARBA" id="ARBA00023204"/>
    </source>
</evidence>
<evidence type="ECO:0000256" key="7">
    <source>
        <dbReference type="ARBA" id="ARBA00022771"/>
    </source>
</evidence>
<dbReference type="PANTHER" id="PTHR13763">
    <property type="entry name" value="BREAST CANCER TYPE 1 SUSCEPTIBILITY PROTEIN BRCA1"/>
    <property type="match status" value="1"/>
</dbReference>
<evidence type="ECO:0000256" key="13">
    <source>
        <dbReference type="PROSITE-ProRule" id="PRU00175"/>
    </source>
</evidence>
<keyword evidence="7 13" id="KW-0863">Zinc-finger</keyword>
<feature type="compositionally biased region" description="Basic residues" evidence="14">
    <location>
        <begin position="594"/>
        <end position="605"/>
    </location>
</feature>